<dbReference type="WBParaSite" id="PS1159_v2.g23075.t1">
    <property type="protein sequence ID" value="PS1159_v2.g23075.t1"/>
    <property type="gene ID" value="PS1159_v2.g23075"/>
</dbReference>
<proteinExistence type="predicted"/>
<protein>
    <submittedName>
        <fullName evidence="2">Uncharacterized protein</fullName>
    </submittedName>
</protein>
<sequence>MAEVVWLQILHLIAEIISYFTRSLELLIVIFLTIKLFKCDSHFKDAYYVILNIGYIFDLIKFINQIIHDKDTYLMRMVIHGWYSTYFLTLWNAILCCNRCTALTFPKAHKKVCLL</sequence>
<evidence type="ECO:0000313" key="2">
    <source>
        <dbReference type="WBParaSite" id="PS1159_v2.g23075.t1"/>
    </source>
</evidence>
<name>A0AC35G2S9_9BILA</name>
<evidence type="ECO:0000313" key="1">
    <source>
        <dbReference type="Proteomes" id="UP000887580"/>
    </source>
</evidence>
<accession>A0AC35G2S9</accession>
<reference evidence="2" key="1">
    <citation type="submission" date="2022-11" db="UniProtKB">
        <authorList>
            <consortium name="WormBaseParasite"/>
        </authorList>
    </citation>
    <scope>IDENTIFICATION</scope>
</reference>
<dbReference type="Proteomes" id="UP000887580">
    <property type="component" value="Unplaced"/>
</dbReference>
<organism evidence="1 2">
    <name type="scientific">Panagrolaimus sp. PS1159</name>
    <dbReference type="NCBI Taxonomy" id="55785"/>
    <lineage>
        <taxon>Eukaryota</taxon>
        <taxon>Metazoa</taxon>
        <taxon>Ecdysozoa</taxon>
        <taxon>Nematoda</taxon>
        <taxon>Chromadorea</taxon>
        <taxon>Rhabditida</taxon>
        <taxon>Tylenchina</taxon>
        <taxon>Panagrolaimomorpha</taxon>
        <taxon>Panagrolaimoidea</taxon>
        <taxon>Panagrolaimidae</taxon>
        <taxon>Panagrolaimus</taxon>
    </lineage>
</organism>